<dbReference type="InterPro" id="IPR002560">
    <property type="entry name" value="Transposase_DDE"/>
</dbReference>
<dbReference type="EMBL" id="JBHMCA010000069">
    <property type="protein sequence ID" value="MFB9449699.1"/>
    <property type="molecule type" value="Genomic_DNA"/>
</dbReference>
<dbReference type="InterPro" id="IPR017894">
    <property type="entry name" value="HTH_IS21_transposase_type"/>
</dbReference>
<evidence type="ECO:0000259" key="1">
    <source>
        <dbReference type="PROSITE" id="PS50531"/>
    </source>
</evidence>
<feature type="domain" description="HTH IS21-type" evidence="1">
    <location>
        <begin position="264"/>
        <end position="327"/>
    </location>
</feature>
<dbReference type="InterPro" id="IPR047951">
    <property type="entry name" value="Transpos_ISL3"/>
</dbReference>
<evidence type="ECO:0000313" key="3">
    <source>
        <dbReference type="Proteomes" id="UP001589608"/>
    </source>
</evidence>
<dbReference type="InterPro" id="IPR029261">
    <property type="entry name" value="Transposase_Znf"/>
</dbReference>
<evidence type="ECO:0000313" key="2">
    <source>
        <dbReference type="EMBL" id="MFB9449699.1"/>
    </source>
</evidence>
<protein>
    <submittedName>
        <fullName evidence="2">ISL3 family transposase</fullName>
    </submittedName>
</protein>
<comment type="caution">
    <text evidence="2">The sequence shown here is derived from an EMBL/GenBank/DDBJ whole genome shotgun (WGS) entry which is preliminary data.</text>
</comment>
<dbReference type="Proteomes" id="UP001589608">
    <property type="component" value="Unassembled WGS sequence"/>
</dbReference>
<organism evidence="2 3">
    <name type="scientific">Dactylosporangium vinaceum</name>
    <dbReference type="NCBI Taxonomy" id="53362"/>
    <lineage>
        <taxon>Bacteria</taxon>
        <taxon>Bacillati</taxon>
        <taxon>Actinomycetota</taxon>
        <taxon>Actinomycetes</taxon>
        <taxon>Micromonosporales</taxon>
        <taxon>Micromonosporaceae</taxon>
        <taxon>Dactylosporangium</taxon>
    </lineage>
</organism>
<gene>
    <name evidence="2" type="ORF">ACFFTR_42035</name>
</gene>
<name>A0ABV5MLH2_9ACTN</name>
<dbReference type="PANTHER" id="PTHR33498">
    <property type="entry name" value="TRANSPOSASE FOR INSERTION SEQUENCE ELEMENT IS1557"/>
    <property type="match status" value="1"/>
</dbReference>
<accession>A0ABV5MLH2</accession>
<dbReference type="PROSITE" id="PS50531">
    <property type="entry name" value="HTH_IS21"/>
    <property type="match status" value="1"/>
</dbReference>
<proteinExistence type="predicted"/>
<dbReference type="RefSeq" id="WP_223105261.1">
    <property type="nucleotide sequence ID" value="NZ_CP061913.1"/>
</dbReference>
<dbReference type="NCBIfam" id="NF033550">
    <property type="entry name" value="transpos_ISL3"/>
    <property type="match status" value="1"/>
</dbReference>
<dbReference type="Pfam" id="PF01610">
    <property type="entry name" value="DDE_Tnp_ISL3"/>
    <property type="match status" value="2"/>
</dbReference>
<dbReference type="Pfam" id="PF14690">
    <property type="entry name" value="Zn_ribbon_ISL3"/>
    <property type="match status" value="1"/>
</dbReference>
<reference evidence="2 3" key="1">
    <citation type="submission" date="2024-09" db="EMBL/GenBank/DDBJ databases">
        <authorList>
            <person name="Sun Q."/>
            <person name="Mori K."/>
        </authorList>
    </citation>
    <scope>NUCLEOTIDE SEQUENCE [LARGE SCALE GENOMIC DNA]</scope>
    <source>
        <strain evidence="2 3">JCM 3307</strain>
    </source>
</reference>
<keyword evidence="3" id="KW-1185">Reference proteome</keyword>
<sequence length="498" mass="55186">MLPELSSLLIDELIEQGRVVTVSARTQRTPVGCPACGAPTGRVHAYHRRRLAALPVAGRGVVVEMRVRRLRCLTADCPQQTFREQVPELTTRWARRTRQLTVLVGDLAVVVAGRAGAAVLHRLGVRISRCTVLRVLLGLPVPEGPVPAVLSVDDFALRRGRRYATLLIDAVTHRRVDVLPDRKADTLAAWLRAHPGVRVVCRDGAAAYAEAIRVGAPHAVQVSDRWHLWANLARAVEKTVIAHSGCWRDGPARPPPPLDGRTLEQHRAVHALLDQGHGLLECARRLGWALNTVKRYARAATAEQLQRPPRYRGTLVDPFRDHLRRRRAEDPGVPVTLLLAEIRELGYTGSANLLVRYLDQGRADAARKPPSPRRLVAWLMTKPTELPTQHRDHRHDLLTACAHLTALAERVEQFAGLLTERRGQDLDAWMTTVNADDLPALHSFAHGLRMDLPAVVAGLTLPYSNGPIEGANTKVKLLKRQMYGRAGFALLRQRILLA</sequence>
<dbReference type="PANTHER" id="PTHR33498:SF1">
    <property type="entry name" value="TRANSPOSASE FOR INSERTION SEQUENCE ELEMENT IS1557"/>
    <property type="match status" value="1"/>
</dbReference>